<keyword evidence="4 8" id="KW-0819">tRNA processing</keyword>
<dbReference type="Gene3D" id="3.40.50.620">
    <property type="entry name" value="HUPs"/>
    <property type="match status" value="1"/>
</dbReference>
<gene>
    <name evidence="8 10" type="primary">tilS</name>
    <name evidence="10" type="ORF">KB893_004190</name>
</gene>
<dbReference type="Proteomes" id="UP000675747">
    <property type="component" value="Unassembled WGS sequence"/>
</dbReference>
<comment type="catalytic activity">
    <reaction evidence="7 8">
        <text>cytidine(34) in tRNA(Ile2) + L-lysine + ATP = lysidine(34) in tRNA(Ile2) + AMP + diphosphate + H(+)</text>
        <dbReference type="Rhea" id="RHEA:43744"/>
        <dbReference type="Rhea" id="RHEA-COMP:10625"/>
        <dbReference type="Rhea" id="RHEA-COMP:10670"/>
        <dbReference type="ChEBI" id="CHEBI:15378"/>
        <dbReference type="ChEBI" id="CHEBI:30616"/>
        <dbReference type="ChEBI" id="CHEBI:32551"/>
        <dbReference type="ChEBI" id="CHEBI:33019"/>
        <dbReference type="ChEBI" id="CHEBI:82748"/>
        <dbReference type="ChEBI" id="CHEBI:83665"/>
        <dbReference type="ChEBI" id="CHEBI:456215"/>
        <dbReference type="EC" id="6.3.4.19"/>
    </reaction>
</comment>
<dbReference type="SMART" id="SM00977">
    <property type="entry name" value="TilS_C"/>
    <property type="match status" value="1"/>
</dbReference>
<dbReference type="GO" id="GO:0032267">
    <property type="term" value="F:tRNA(Ile)-lysidine synthase activity"/>
    <property type="evidence" value="ECO:0007669"/>
    <property type="project" value="UniProtKB-EC"/>
</dbReference>
<dbReference type="Pfam" id="PF01171">
    <property type="entry name" value="ATP_bind_3"/>
    <property type="match status" value="1"/>
</dbReference>
<dbReference type="InterPro" id="IPR015262">
    <property type="entry name" value="tRNA_Ile_lys_synt_subst-bd"/>
</dbReference>
<dbReference type="HAMAP" id="MF_01161">
    <property type="entry name" value="tRNA_Ile_lys_synt"/>
    <property type="match status" value="1"/>
</dbReference>
<dbReference type="CDD" id="cd01992">
    <property type="entry name" value="TilS_N"/>
    <property type="match status" value="1"/>
</dbReference>
<reference evidence="10 11" key="1">
    <citation type="journal article" date="2021" name="Microbiol. Resour. Announc.">
        <title>Draft Genome Sequence of Coralloluteibacterium stylophorae LMG 29479T.</title>
        <authorList>
            <person name="Karlyshev A.V."/>
            <person name="Kudryashova E.B."/>
            <person name="Ariskina E.V."/>
            <person name="Conroy A.P."/>
            <person name="Abidueva E.Y."/>
        </authorList>
    </citation>
    <scope>NUCLEOTIDE SEQUENCE [LARGE SCALE GENOMIC DNA]</scope>
    <source>
        <strain evidence="10 11">LMG 29479</strain>
    </source>
</reference>
<keyword evidence="6 8" id="KW-0067">ATP-binding</keyword>
<dbReference type="RefSeq" id="WP_213173457.1">
    <property type="nucleotide sequence ID" value="NZ_JAGQFT020000002.1"/>
</dbReference>
<evidence type="ECO:0000256" key="2">
    <source>
        <dbReference type="ARBA" id="ARBA00022490"/>
    </source>
</evidence>
<evidence type="ECO:0000256" key="6">
    <source>
        <dbReference type="ARBA" id="ARBA00022840"/>
    </source>
</evidence>
<dbReference type="NCBIfam" id="TIGR02432">
    <property type="entry name" value="lysidine_TilS_N"/>
    <property type="match status" value="1"/>
</dbReference>
<dbReference type="NCBIfam" id="TIGR02433">
    <property type="entry name" value="lysidine_TilS_C"/>
    <property type="match status" value="1"/>
</dbReference>
<feature type="binding site" evidence="8">
    <location>
        <begin position="33"/>
        <end position="38"/>
    </location>
    <ligand>
        <name>ATP</name>
        <dbReference type="ChEBI" id="CHEBI:30616"/>
    </ligand>
</feature>
<evidence type="ECO:0000313" key="10">
    <source>
        <dbReference type="EMBL" id="MBS7456335.1"/>
    </source>
</evidence>
<dbReference type="GO" id="GO:0006400">
    <property type="term" value="P:tRNA modification"/>
    <property type="evidence" value="ECO:0007669"/>
    <property type="project" value="UniProtKB-UniRule"/>
</dbReference>
<dbReference type="InterPro" id="IPR012094">
    <property type="entry name" value="tRNA_Ile_lys_synt"/>
</dbReference>
<keyword evidence="5 8" id="KW-0547">Nucleotide-binding</keyword>
<dbReference type="InterPro" id="IPR012796">
    <property type="entry name" value="Lysidine-tRNA-synth_C"/>
</dbReference>
<dbReference type="Pfam" id="PF09179">
    <property type="entry name" value="TilS"/>
    <property type="match status" value="1"/>
</dbReference>
<dbReference type="Gene3D" id="1.20.59.20">
    <property type="match status" value="1"/>
</dbReference>
<proteinExistence type="inferred from homology"/>
<dbReference type="InterPro" id="IPR012795">
    <property type="entry name" value="tRNA_Ile_lys_synt_N"/>
</dbReference>
<organism evidence="10 11">
    <name type="scientific">Coralloluteibacterium stylophorae</name>
    <dbReference type="NCBI Taxonomy" id="1776034"/>
    <lineage>
        <taxon>Bacteria</taxon>
        <taxon>Pseudomonadati</taxon>
        <taxon>Pseudomonadota</taxon>
        <taxon>Gammaproteobacteria</taxon>
        <taxon>Lysobacterales</taxon>
        <taxon>Lysobacteraceae</taxon>
        <taxon>Coralloluteibacterium</taxon>
    </lineage>
</organism>
<keyword evidence="11" id="KW-1185">Reference proteome</keyword>
<dbReference type="PANTHER" id="PTHR43033">
    <property type="entry name" value="TRNA(ILE)-LYSIDINE SYNTHASE-RELATED"/>
    <property type="match status" value="1"/>
</dbReference>
<keyword evidence="3 8" id="KW-0436">Ligase</keyword>
<feature type="domain" description="Lysidine-tRNA(Ile) synthetase C-terminal" evidence="9">
    <location>
        <begin position="370"/>
        <end position="444"/>
    </location>
</feature>
<dbReference type="GO" id="GO:0005524">
    <property type="term" value="F:ATP binding"/>
    <property type="evidence" value="ECO:0007669"/>
    <property type="project" value="UniProtKB-UniRule"/>
</dbReference>
<evidence type="ECO:0000256" key="8">
    <source>
        <dbReference type="HAMAP-Rule" id="MF_01161"/>
    </source>
</evidence>
<comment type="caution">
    <text evidence="10">The sequence shown here is derived from an EMBL/GenBank/DDBJ whole genome shotgun (WGS) entry which is preliminary data.</text>
</comment>
<evidence type="ECO:0000256" key="5">
    <source>
        <dbReference type="ARBA" id="ARBA00022741"/>
    </source>
</evidence>
<dbReference type="EMBL" id="JAGQFT020000002">
    <property type="protein sequence ID" value="MBS7456335.1"/>
    <property type="molecule type" value="Genomic_DNA"/>
</dbReference>
<dbReference type="SUPFAM" id="SSF52402">
    <property type="entry name" value="Adenine nucleotide alpha hydrolases-like"/>
    <property type="match status" value="1"/>
</dbReference>
<comment type="similarity">
    <text evidence="8">Belongs to the tRNA(Ile)-lysidine synthase family.</text>
</comment>
<dbReference type="SUPFAM" id="SSF82829">
    <property type="entry name" value="MesJ substrate recognition domain-like"/>
    <property type="match status" value="1"/>
</dbReference>
<dbReference type="AlphaFoldDB" id="A0AAP2C9J0"/>
<dbReference type="Pfam" id="PF11734">
    <property type="entry name" value="TilS_C"/>
    <property type="match status" value="1"/>
</dbReference>
<accession>A0AAP2C9J0</accession>
<dbReference type="EC" id="6.3.4.19" evidence="8"/>
<comment type="subcellular location">
    <subcellularLocation>
        <location evidence="1 8">Cytoplasm</location>
    </subcellularLocation>
</comment>
<name>A0AAP2C9J0_9GAMM</name>
<evidence type="ECO:0000259" key="9">
    <source>
        <dbReference type="SMART" id="SM00977"/>
    </source>
</evidence>
<comment type="function">
    <text evidence="8">Ligates lysine onto the cytidine present at position 34 of the AUA codon-specific tRNA(Ile) that contains the anticodon CAU, in an ATP-dependent manner. Cytidine is converted to lysidine, thus changing the amino acid specificity of the tRNA from methionine to isoleucine.</text>
</comment>
<comment type="domain">
    <text evidence="8">The N-terminal region contains the highly conserved SGGXDS motif, predicted to be a P-loop motif involved in ATP binding.</text>
</comment>
<evidence type="ECO:0000256" key="7">
    <source>
        <dbReference type="ARBA" id="ARBA00048539"/>
    </source>
</evidence>
<evidence type="ECO:0000256" key="3">
    <source>
        <dbReference type="ARBA" id="ARBA00022598"/>
    </source>
</evidence>
<dbReference type="GO" id="GO:0005737">
    <property type="term" value="C:cytoplasm"/>
    <property type="evidence" value="ECO:0007669"/>
    <property type="project" value="UniProtKB-SubCell"/>
</dbReference>
<dbReference type="PANTHER" id="PTHR43033:SF1">
    <property type="entry name" value="TRNA(ILE)-LYSIDINE SYNTHASE-RELATED"/>
    <property type="match status" value="1"/>
</dbReference>
<protein>
    <recommendedName>
        <fullName evidence="8">tRNA(Ile)-lysidine synthase</fullName>
        <ecNumber evidence="8">6.3.4.19</ecNumber>
    </recommendedName>
    <alternativeName>
        <fullName evidence="8">tRNA(Ile)-2-lysyl-cytidine synthase</fullName>
    </alternativeName>
    <alternativeName>
        <fullName evidence="8">tRNA(Ile)-lysidine synthetase</fullName>
    </alternativeName>
</protein>
<evidence type="ECO:0000256" key="4">
    <source>
        <dbReference type="ARBA" id="ARBA00022694"/>
    </source>
</evidence>
<evidence type="ECO:0000313" key="11">
    <source>
        <dbReference type="Proteomes" id="UP000675747"/>
    </source>
</evidence>
<dbReference type="InterPro" id="IPR014729">
    <property type="entry name" value="Rossmann-like_a/b/a_fold"/>
</dbReference>
<keyword evidence="2 8" id="KW-0963">Cytoplasm</keyword>
<evidence type="ECO:0000256" key="1">
    <source>
        <dbReference type="ARBA" id="ARBA00004496"/>
    </source>
</evidence>
<sequence>MPVPPADAASCPLGTHLARALDDVDAGLCVGYSGGPDSTALLHALAALPRARALGLRALHVDHGLAPDSRQWAQACRTLARRLEVPLEVVRVDVARDAGDGLEAAARDARYRALGAALHEGERLVVAHHRDDQAETFLLRALRASGPDGLRGMRTLRPLGRGLLWRPLLDLSRATLADYVRAHALPVVEDPANADLRHDRSRLRGEVMPSLAARWPHVAAAFARSAALCAEAADLLEREDAAALARAQGLDPATLHVHALAAQPAPRRARLLRRWVAGLGLPPLPAVGIDAIERELLPAPADALPAFAWRDVRILRWGGLLHAGTARAPLPADLDLAWEARGRLALPGGGWLDVEPVAGATPGTGEPLRLRVHARRGGERIRLPGRAHSHALKHVLQDLGVPPWERTRLPLVSSLDGELLAAGDLVVSARMRDLLDARALRLVWQN</sequence>
<dbReference type="SUPFAM" id="SSF56037">
    <property type="entry name" value="PheT/TilS domain"/>
    <property type="match status" value="1"/>
</dbReference>
<dbReference type="InterPro" id="IPR011063">
    <property type="entry name" value="TilS/TtcA_N"/>
</dbReference>